<proteinExistence type="predicted"/>
<dbReference type="RefSeq" id="WP_008181161.1">
    <property type="nucleotide sequence ID" value="NZ_MKZR01000001.1"/>
</dbReference>
<dbReference type="HOGENOM" id="CLU_2423691_0_0_3"/>
<evidence type="ECO:0000313" key="2">
    <source>
        <dbReference type="Proteomes" id="UP000003959"/>
    </source>
</evidence>
<name>F4XN15_9CYAN</name>
<reference evidence="2" key="1">
    <citation type="journal article" date="2011" name="Proc. Natl. Acad. Sci. U.S.A.">
        <title>Genomic insights into the physiology and ecology of the marine filamentous cyanobacterium Lyngbya majuscula.</title>
        <authorList>
            <person name="Jones A.C."/>
            <person name="Monroe E.A."/>
            <person name="Podell S."/>
            <person name="Hess W.R."/>
            <person name="Klages S."/>
            <person name="Esquenazi E."/>
            <person name="Niessen S."/>
            <person name="Hoover H."/>
            <person name="Rothmann M."/>
            <person name="Lasken R.S."/>
            <person name="Yates J.R.III."/>
            <person name="Reinhardt R."/>
            <person name="Kube M."/>
            <person name="Burkart M.D."/>
            <person name="Allen E.E."/>
            <person name="Dorrestein P.C."/>
            <person name="Gerwick W.H."/>
            <person name="Gerwick L."/>
        </authorList>
    </citation>
    <scope>NUCLEOTIDE SEQUENCE [LARGE SCALE GENOMIC DNA]</scope>
    <source>
        <strain evidence="2">3L</strain>
    </source>
</reference>
<dbReference type="AlphaFoldDB" id="F4XN15"/>
<organism evidence="1 2">
    <name type="scientific">Moorena producens 3L</name>
    <dbReference type="NCBI Taxonomy" id="489825"/>
    <lineage>
        <taxon>Bacteria</taxon>
        <taxon>Bacillati</taxon>
        <taxon>Cyanobacteriota</taxon>
        <taxon>Cyanophyceae</taxon>
        <taxon>Coleofasciculales</taxon>
        <taxon>Coleofasciculaceae</taxon>
        <taxon>Moorena</taxon>
    </lineage>
</organism>
<dbReference type="Proteomes" id="UP000003959">
    <property type="component" value="Unassembled WGS sequence"/>
</dbReference>
<evidence type="ECO:0000313" key="1">
    <source>
        <dbReference type="EMBL" id="EGJ34074.1"/>
    </source>
</evidence>
<keyword evidence="2" id="KW-1185">Reference proteome</keyword>
<protein>
    <submittedName>
        <fullName evidence="1">Uncharacterized protein</fullName>
    </submittedName>
</protein>
<gene>
    <name evidence="1" type="ORF">LYNGBM3L_23270</name>
</gene>
<sequence length="91" mass="10190">MAIGQKPSQKNVNGLKLRATIAQITWLESPVTGYRVSNHKNNFTFSSVSLSSGTQQESVPKKPSLMALRLEVRHRIPGKNKLQHPPEVMLR</sequence>
<dbReference type="EMBL" id="GL890840">
    <property type="protein sequence ID" value="EGJ34074.1"/>
    <property type="molecule type" value="Genomic_DNA"/>
</dbReference>
<accession>F4XN15</accession>